<evidence type="ECO:0000313" key="3">
    <source>
        <dbReference type="EMBL" id="TDE09740.1"/>
    </source>
</evidence>
<reference evidence="3 4" key="1">
    <citation type="submission" date="2019-03" db="EMBL/GenBank/DDBJ databases">
        <title>Dyadobacter AR-3-6 sp. nov., isolated from arctic soil.</title>
        <authorList>
            <person name="Chaudhary D.K."/>
        </authorList>
    </citation>
    <scope>NUCLEOTIDE SEQUENCE [LARGE SCALE GENOMIC DNA]</scope>
    <source>
        <strain evidence="3 4">AR-3-6</strain>
    </source>
</reference>
<comment type="caution">
    <text evidence="3">The sequence shown here is derived from an EMBL/GenBank/DDBJ whole genome shotgun (WGS) entry which is preliminary data.</text>
</comment>
<evidence type="ECO:0000313" key="4">
    <source>
        <dbReference type="Proteomes" id="UP000294850"/>
    </source>
</evidence>
<dbReference type="Proteomes" id="UP000294850">
    <property type="component" value="Unassembled WGS sequence"/>
</dbReference>
<evidence type="ECO:0000256" key="2">
    <source>
        <dbReference type="SAM" id="Phobius"/>
    </source>
</evidence>
<dbReference type="EMBL" id="SMFL01000018">
    <property type="protein sequence ID" value="TDE09740.1"/>
    <property type="molecule type" value="Genomic_DNA"/>
</dbReference>
<keyword evidence="2" id="KW-0472">Membrane</keyword>
<name>A0A4R5DCL6_9BACT</name>
<dbReference type="AlphaFoldDB" id="A0A4R5DCL6"/>
<proteinExistence type="predicted"/>
<evidence type="ECO:0000256" key="1">
    <source>
        <dbReference type="SAM" id="MobiDB-lite"/>
    </source>
</evidence>
<feature type="compositionally biased region" description="Basic and acidic residues" evidence="1">
    <location>
        <begin position="11"/>
        <end position="37"/>
    </location>
</feature>
<gene>
    <name evidence="3" type="ORF">E0F88_29555</name>
</gene>
<sequence>MENHHGHHHMPKEVPMPEDHHPTKQMDEHQGHDKHAGHHTEDFLKRFWICMVLTIPVLLLSHMIQQMAGFDLTFAGDKYVLLILSSIIY</sequence>
<feature type="region of interest" description="Disordered" evidence="1">
    <location>
        <begin position="1"/>
        <end position="37"/>
    </location>
</feature>
<feature type="compositionally biased region" description="Basic residues" evidence="1">
    <location>
        <begin position="1"/>
        <end position="10"/>
    </location>
</feature>
<organism evidence="3 4">
    <name type="scientific">Dyadobacter psychrotolerans</name>
    <dbReference type="NCBI Taxonomy" id="2541721"/>
    <lineage>
        <taxon>Bacteria</taxon>
        <taxon>Pseudomonadati</taxon>
        <taxon>Bacteroidota</taxon>
        <taxon>Cytophagia</taxon>
        <taxon>Cytophagales</taxon>
        <taxon>Spirosomataceae</taxon>
        <taxon>Dyadobacter</taxon>
    </lineage>
</organism>
<keyword evidence="4" id="KW-1185">Reference proteome</keyword>
<keyword evidence="2" id="KW-0812">Transmembrane</keyword>
<protein>
    <submittedName>
        <fullName evidence="3">Heavy metal translocating P-type ATPase</fullName>
    </submittedName>
</protein>
<accession>A0A4R5DCL6</accession>
<keyword evidence="2" id="KW-1133">Transmembrane helix</keyword>
<feature type="transmembrane region" description="Helical" evidence="2">
    <location>
        <begin position="47"/>
        <end position="64"/>
    </location>
</feature>
<feature type="non-terminal residue" evidence="3">
    <location>
        <position position="89"/>
    </location>
</feature>